<dbReference type="Pfam" id="PF03235">
    <property type="entry name" value="GmrSD_N"/>
    <property type="match status" value="1"/>
</dbReference>
<reference evidence="4" key="1">
    <citation type="journal article" date="2019" name="Int. J. Syst. Evol. Microbiol.">
        <title>The Global Catalogue of Microorganisms (GCM) 10K type strain sequencing project: providing services to taxonomists for standard genome sequencing and annotation.</title>
        <authorList>
            <consortium name="The Broad Institute Genomics Platform"/>
            <consortium name="The Broad Institute Genome Sequencing Center for Infectious Disease"/>
            <person name="Wu L."/>
            <person name="Ma J."/>
        </authorList>
    </citation>
    <scope>NUCLEOTIDE SEQUENCE [LARGE SCALE GENOMIC DNA]</scope>
    <source>
        <strain evidence="4">KCTC 23701</strain>
    </source>
</reference>
<feature type="region of interest" description="Disordered" evidence="1">
    <location>
        <begin position="1"/>
        <end position="28"/>
    </location>
</feature>
<proteinExistence type="predicted"/>
<evidence type="ECO:0000313" key="4">
    <source>
        <dbReference type="Proteomes" id="UP000604737"/>
    </source>
</evidence>
<dbReference type="RefSeq" id="WP_189459378.1">
    <property type="nucleotide sequence ID" value="NZ_BMYO01000003.1"/>
</dbReference>
<dbReference type="InterPro" id="IPR004919">
    <property type="entry name" value="GmrSD_N"/>
</dbReference>
<evidence type="ECO:0000313" key="3">
    <source>
        <dbReference type="EMBL" id="GHD60281.1"/>
    </source>
</evidence>
<evidence type="ECO:0000256" key="1">
    <source>
        <dbReference type="SAM" id="MobiDB-lite"/>
    </source>
</evidence>
<gene>
    <name evidence="3" type="ORF">GCM10007350_13070</name>
</gene>
<name>A0ABQ3H0V6_9NEIS</name>
<organism evidence="3 4">
    <name type="scientific">Jeongeupia chitinilytica</name>
    <dbReference type="NCBI Taxonomy" id="1041641"/>
    <lineage>
        <taxon>Bacteria</taxon>
        <taxon>Pseudomonadati</taxon>
        <taxon>Pseudomonadota</taxon>
        <taxon>Betaproteobacteria</taxon>
        <taxon>Neisseriales</taxon>
        <taxon>Chitinibacteraceae</taxon>
        <taxon>Jeongeupia</taxon>
    </lineage>
</organism>
<protein>
    <recommendedName>
        <fullName evidence="2">GmrSD restriction endonucleases N-terminal domain-containing protein</fullName>
    </recommendedName>
</protein>
<sequence>MSINTDNSDFSLPENEPEGIDTSQPTGWGSDYPLDAVFVRSEQRTVVEVVKRINAKRYQLDPEFQRDFVWPVTNQSRLIESCIMRIPLPVFYVAESPDGRIAVVDGLQRLTSFHRFLNGDFALVLKTGEDQPHHPLDGKKFDDLPIQLQERIEDTQLTLYILDVKAPERAKLDIFERVNSGSPLTRQQMRNCLFNGPATQWLKNAAGSPEFLSTSGRSLQPKTMRDREAINRFCAFYLLGESSYRNGDMDEFLARALKHMNENADELDQLSIKFTHSMQANKWLFKGHAFRKSLAGNSEFNSRSVLNIALFDVFSVLLADFDVQSIKEHADELRDAARRLIGEPSFNHSITYSTNSKRQVYTRFDMARNAIEEVFL</sequence>
<dbReference type="EMBL" id="BMYO01000003">
    <property type="protein sequence ID" value="GHD60281.1"/>
    <property type="molecule type" value="Genomic_DNA"/>
</dbReference>
<dbReference type="PANTHER" id="PTHR39639">
    <property type="entry name" value="CHROMOSOME 16, WHOLE GENOME SHOTGUN SEQUENCE"/>
    <property type="match status" value="1"/>
</dbReference>
<comment type="caution">
    <text evidence="3">The sequence shown here is derived from an EMBL/GenBank/DDBJ whole genome shotgun (WGS) entry which is preliminary data.</text>
</comment>
<evidence type="ECO:0000259" key="2">
    <source>
        <dbReference type="Pfam" id="PF03235"/>
    </source>
</evidence>
<feature type="domain" description="GmrSD restriction endonucleases N-terminal" evidence="2">
    <location>
        <begin position="56"/>
        <end position="194"/>
    </location>
</feature>
<feature type="compositionally biased region" description="Polar residues" evidence="1">
    <location>
        <begin position="1"/>
        <end position="10"/>
    </location>
</feature>
<accession>A0ABQ3H0V6</accession>
<keyword evidence="4" id="KW-1185">Reference proteome</keyword>
<dbReference type="Proteomes" id="UP000604737">
    <property type="component" value="Unassembled WGS sequence"/>
</dbReference>
<dbReference type="PANTHER" id="PTHR39639:SF1">
    <property type="entry name" value="DUF262 DOMAIN-CONTAINING PROTEIN"/>
    <property type="match status" value="1"/>
</dbReference>